<dbReference type="AlphaFoldDB" id="A0AAV1ZB60"/>
<protein>
    <submittedName>
        <fullName evidence="1">Uncharacterized protein</fullName>
    </submittedName>
</protein>
<organism evidence="1 2">
    <name type="scientific">Larinioides sclopetarius</name>
    <dbReference type="NCBI Taxonomy" id="280406"/>
    <lineage>
        <taxon>Eukaryota</taxon>
        <taxon>Metazoa</taxon>
        <taxon>Ecdysozoa</taxon>
        <taxon>Arthropoda</taxon>
        <taxon>Chelicerata</taxon>
        <taxon>Arachnida</taxon>
        <taxon>Araneae</taxon>
        <taxon>Araneomorphae</taxon>
        <taxon>Entelegynae</taxon>
        <taxon>Araneoidea</taxon>
        <taxon>Araneidae</taxon>
        <taxon>Larinioides</taxon>
    </lineage>
</organism>
<reference evidence="1 2" key="1">
    <citation type="submission" date="2024-04" db="EMBL/GenBank/DDBJ databases">
        <authorList>
            <person name="Rising A."/>
            <person name="Reimegard J."/>
            <person name="Sonavane S."/>
            <person name="Akerstrom W."/>
            <person name="Nylinder S."/>
            <person name="Hedman E."/>
            <person name="Kallberg Y."/>
        </authorList>
    </citation>
    <scope>NUCLEOTIDE SEQUENCE [LARGE SCALE GENOMIC DNA]</scope>
</reference>
<accession>A0AAV1ZB60</accession>
<evidence type="ECO:0000313" key="2">
    <source>
        <dbReference type="Proteomes" id="UP001497382"/>
    </source>
</evidence>
<sequence length="41" mass="4903">MSKEKQYNGTKGTEWILGYFCFQQNVFIRLFKFKFGTSCII</sequence>
<gene>
    <name evidence="1" type="ORF">LARSCL_LOCUS4132</name>
</gene>
<dbReference type="Proteomes" id="UP001497382">
    <property type="component" value="Unassembled WGS sequence"/>
</dbReference>
<name>A0AAV1ZB60_9ARAC</name>
<proteinExistence type="predicted"/>
<evidence type="ECO:0000313" key="1">
    <source>
        <dbReference type="EMBL" id="CAL1268371.1"/>
    </source>
</evidence>
<feature type="non-terminal residue" evidence="1">
    <location>
        <position position="41"/>
    </location>
</feature>
<comment type="caution">
    <text evidence="1">The sequence shown here is derived from an EMBL/GenBank/DDBJ whole genome shotgun (WGS) entry which is preliminary data.</text>
</comment>
<keyword evidence="2" id="KW-1185">Reference proteome</keyword>
<dbReference type="EMBL" id="CAXIEN010000033">
    <property type="protein sequence ID" value="CAL1268371.1"/>
    <property type="molecule type" value="Genomic_DNA"/>
</dbReference>